<dbReference type="Pfam" id="PF00111">
    <property type="entry name" value="Fer2"/>
    <property type="match status" value="1"/>
</dbReference>
<dbReference type="InterPro" id="IPR036010">
    <property type="entry name" value="2Fe-2S_ferredoxin-like_sf"/>
</dbReference>
<reference evidence="10" key="1">
    <citation type="submission" date="2023-05" db="EMBL/GenBank/DDBJ databases">
        <title>Metabolic capabilities are highly conserved among human nasal-associated Corynebacterium species in pangenomic analyses.</title>
        <authorList>
            <person name="Tran T.H."/>
            <person name="Roberts A.Q."/>
            <person name="Escapa I.F."/>
            <person name="Gao W."/>
            <person name="Conlan S."/>
            <person name="Kong H."/>
            <person name="Segre J.A."/>
            <person name="Kelly M.S."/>
            <person name="Lemon K.P."/>
        </authorList>
    </citation>
    <scope>NUCLEOTIDE SEQUENCE</scope>
    <source>
        <strain evidence="10">KPL2618</strain>
    </source>
</reference>
<dbReference type="GO" id="GO:0016491">
    <property type="term" value="F:oxidoreductase activity"/>
    <property type="evidence" value="ECO:0007669"/>
    <property type="project" value="UniProtKB-KW"/>
</dbReference>
<proteinExistence type="predicted"/>
<evidence type="ECO:0000256" key="2">
    <source>
        <dbReference type="ARBA" id="ARBA00022630"/>
    </source>
</evidence>
<dbReference type="SUPFAM" id="SSF52343">
    <property type="entry name" value="Ferredoxin reductase-like, C-terminal NADP-linked domain"/>
    <property type="match status" value="1"/>
</dbReference>
<dbReference type="InterPro" id="IPR001433">
    <property type="entry name" value="OxRdtase_FAD/NAD-bd"/>
</dbReference>
<dbReference type="InterPro" id="IPR017927">
    <property type="entry name" value="FAD-bd_FR_type"/>
</dbReference>
<dbReference type="PROSITE" id="PS00197">
    <property type="entry name" value="2FE2S_FER_1"/>
    <property type="match status" value="1"/>
</dbReference>
<evidence type="ECO:0000256" key="7">
    <source>
        <dbReference type="ARBA" id="ARBA00023014"/>
    </source>
</evidence>
<dbReference type="GO" id="GO:0051537">
    <property type="term" value="F:2 iron, 2 sulfur cluster binding"/>
    <property type="evidence" value="ECO:0007669"/>
    <property type="project" value="UniProtKB-KW"/>
</dbReference>
<dbReference type="PANTHER" id="PTHR47354">
    <property type="entry name" value="NADH OXIDOREDUCTASE HCR"/>
    <property type="match status" value="1"/>
</dbReference>
<comment type="cofactor">
    <cofactor evidence="1">
        <name>FAD</name>
        <dbReference type="ChEBI" id="CHEBI:57692"/>
    </cofactor>
</comment>
<dbReference type="PANTHER" id="PTHR47354:SF1">
    <property type="entry name" value="CARNITINE MONOOXYGENASE REDUCTASE SUBUNIT"/>
    <property type="match status" value="1"/>
</dbReference>
<evidence type="ECO:0000313" key="11">
    <source>
        <dbReference type="Proteomes" id="UP001230317"/>
    </source>
</evidence>
<accession>A0AAP4BVL1</accession>
<keyword evidence="3" id="KW-0001">2Fe-2S</keyword>
<dbReference type="InterPro" id="IPR017938">
    <property type="entry name" value="Riboflavin_synthase-like_b-brl"/>
</dbReference>
<dbReference type="Gene3D" id="2.40.30.10">
    <property type="entry name" value="Translation factors"/>
    <property type="match status" value="1"/>
</dbReference>
<dbReference type="InterPro" id="IPR008333">
    <property type="entry name" value="Cbr1-like_FAD-bd_dom"/>
</dbReference>
<dbReference type="Pfam" id="PF00175">
    <property type="entry name" value="NAD_binding_1"/>
    <property type="match status" value="1"/>
</dbReference>
<dbReference type="AlphaFoldDB" id="A0AAP4BVL1"/>
<gene>
    <name evidence="10" type="ORF">QPX58_00330</name>
</gene>
<sequence length="350" mass="38336">MPSSPSQPAPQLADAPSTTATVHNITAVAEDLAVIEFSLDGDAQLTDYSPGCHVDITLPGANGEMLTRQYSVFEMAGASSPAAGQQERPTYGVAVKREKNSTGGSIAMLKLRRGDSFKISQAFNNFELVADAGYYVLVGAGVGITPMLSMAQSLERENKPYLVLFFARDRHHAVLLEQLRETCGDKLIEVFGRPRDKQADIYRHLLGQAPKETAFYVCGPQGFMDSAKEIALDYLPEHAFHWENFHPDLQALSGEKNAGAGDGPFEVEFCGETVEIPENKTVLEVLEDLDLPVKSRCLEGTCSTCLMRVVEGEPDHRDSVYDAQMYAEGAFAPCVSRALSPKLTLERWRQ</sequence>
<evidence type="ECO:0000256" key="4">
    <source>
        <dbReference type="ARBA" id="ARBA00022723"/>
    </source>
</evidence>
<dbReference type="InterPro" id="IPR039261">
    <property type="entry name" value="FNR_nucleotide-bd"/>
</dbReference>
<keyword evidence="4" id="KW-0479">Metal-binding</keyword>
<name>A0AAP4BVL1_9CORY</name>
<evidence type="ECO:0000256" key="1">
    <source>
        <dbReference type="ARBA" id="ARBA00001974"/>
    </source>
</evidence>
<evidence type="ECO:0000259" key="9">
    <source>
        <dbReference type="PROSITE" id="PS51384"/>
    </source>
</evidence>
<organism evidence="10 11">
    <name type="scientific">Corynebacterium accolens</name>
    <dbReference type="NCBI Taxonomy" id="38284"/>
    <lineage>
        <taxon>Bacteria</taxon>
        <taxon>Bacillati</taxon>
        <taxon>Actinomycetota</taxon>
        <taxon>Actinomycetes</taxon>
        <taxon>Mycobacteriales</taxon>
        <taxon>Corynebacteriaceae</taxon>
        <taxon>Corynebacterium</taxon>
    </lineage>
</organism>
<dbReference type="PROSITE" id="PS51085">
    <property type="entry name" value="2FE2S_FER_2"/>
    <property type="match status" value="1"/>
</dbReference>
<dbReference type="CDD" id="cd06185">
    <property type="entry name" value="PDR_like"/>
    <property type="match status" value="1"/>
</dbReference>
<evidence type="ECO:0000256" key="6">
    <source>
        <dbReference type="ARBA" id="ARBA00023004"/>
    </source>
</evidence>
<dbReference type="Pfam" id="PF00970">
    <property type="entry name" value="FAD_binding_6"/>
    <property type="match status" value="1"/>
</dbReference>
<comment type="caution">
    <text evidence="10">The sequence shown here is derived from an EMBL/GenBank/DDBJ whole genome shotgun (WGS) entry which is preliminary data.</text>
</comment>
<protein>
    <submittedName>
        <fullName evidence="10">PDR/VanB family oxidoreductase</fullName>
        <ecNumber evidence="10">1.-.-.-</ecNumber>
    </submittedName>
</protein>
<keyword evidence="2" id="KW-0285">Flavoprotein</keyword>
<keyword evidence="5 10" id="KW-0560">Oxidoreductase</keyword>
<dbReference type="RefSeq" id="WP_023017155.1">
    <property type="nucleotide sequence ID" value="NZ_JAHWQZ010000011.1"/>
</dbReference>
<dbReference type="SUPFAM" id="SSF54292">
    <property type="entry name" value="2Fe-2S ferredoxin-like"/>
    <property type="match status" value="1"/>
</dbReference>
<dbReference type="InterPro" id="IPR050415">
    <property type="entry name" value="MRET"/>
</dbReference>
<dbReference type="EMBL" id="JASNVU010000001">
    <property type="protein sequence ID" value="MDK4333871.1"/>
    <property type="molecule type" value="Genomic_DNA"/>
</dbReference>
<dbReference type="EC" id="1.-.-.-" evidence="10"/>
<dbReference type="InterPro" id="IPR001041">
    <property type="entry name" value="2Fe-2S_ferredoxin-type"/>
</dbReference>
<dbReference type="InterPro" id="IPR012675">
    <property type="entry name" value="Beta-grasp_dom_sf"/>
</dbReference>
<dbReference type="InterPro" id="IPR006058">
    <property type="entry name" value="2Fe2S_fd_BS"/>
</dbReference>
<evidence type="ECO:0000313" key="10">
    <source>
        <dbReference type="EMBL" id="MDK4333871.1"/>
    </source>
</evidence>
<dbReference type="Gene3D" id="3.40.50.80">
    <property type="entry name" value="Nucleotide-binding domain of ferredoxin-NADP reductase (FNR) module"/>
    <property type="match status" value="1"/>
</dbReference>
<dbReference type="SUPFAM" id="SSF63380">
    <property type="entry name" value="Riboflavin synthase domain-like"/>
    <property type="match status" value="1"/>
</dbReference>
<dbReference type="CDD" id="cd00207">
    <property type="entry name" value="fer2"/>
    <property type="match status" value="1"/>
</dbReference>
<dbReference type="Gene3D" id="3.10.20.30">
    <property type="match status" value="1"/>
</dbReference>
<dbReference type="PROSITE" id="PS51384">
    <property type="entry name" value="FAD_FR"/>
    <property type="match status" value="1"/>
</dbReference>
<feature type="domain" description="2Fe-2S ferredoxin-type" evidence="8">
    <location>
        <begin position="265"/>
        <end position="350"/>
    </location>
</feature>
<dbReference type="Proteomes" id="UP001230317">
    <property type="component" value="Unassembled WGS sequence"/>
</dbReference>
<keyword evidence="6" id="KW-0408">Iron</keyword>
<evidence type="ECO:0000256" key="3">
    <source>
        <dbReference type="ARBA" id="ARBA00022714"/>
    </source>
</evidence>
<feature type="domain" description="FAD-binding FR-type" evidence="9">
    <location>
        <begin position="15"/>
        <end position="129"/>
    </location>
</feature>
<evidence type="ECO:0000259" key="8">
    <source>
        <dbReference type="PROSITE" id="PS51085"/>
    </source>
</evidence>
<dbReference type="GO" id="GO:0046872">
    <property type="term" value="F:metal ion binding"/>
    <property type="evidence" value="ECO:0007669"/>
    <property type="project" value="UniProtKB-KW"/>
</dbReference>
<evidence type="ECO:0000256" key="5">
    <source>
        <dbReference type="ARBA" id="ARBA00023002"/>
    </source>
</evidence>
<keyword evidence="7" id="KW-0411">Iron-sulfur</keyword>